<name>A0A562IKW1_9ACTN</name>
<evidence type="ECO:0000313" key="1">
    <source>
        <dbReference type="EMBL" id="TWH71657.1"/>
    </source>
</evidence>
<organism evidence="1 2">
    <name type="scientific">Modestobacter roseus</name>
    <dbReference type="NCBI Taxonomy" id="1181884"/>
    <lineage>
        <taxon>Bacteria</taxon>
        <taxon>Bacillati</taxon>
        <taxon>Actinomycetota</taxon>
        <taxon>Actinomycetes</taxon>
        <taxon>Geodermatophilales</taxon>
        <taxon>Geodermatophilaceae</taxon>
        <taxon>Modestobacter</taxon>
    </lineage>
</organism>
<evidence type="ECO:0000313" key="2">
    <source>
        <dbReference type="Proteomes" id="UP000321490"/>
    </source>
</evidence>
<keyword evidence="2" id="KW-1185">Reference proteome</keyword>
<dbReference type="RefSeq" id="WP_153356468.1">
    <property type="nucleotide sequence ID" value="NZ_JABGDC010000012.1"/>
</dbReference>
<proteinExistence type="predicted"/>
<accession>A0A562IKW1</accession>
<dbReference type="OrthoDB" id="2988647at2"/>
<protein>
    <submittedName>
        <fullName evidence="1">Uncharacterized protein</fullName>
    </submittedName>
</protein>
<dbReference type="EMBL" id="VLKF01000001">
    <property type="protein sequence ID" value="TWH71657.1"/>
    <property type="molecule type" value="Genomic_DNA"/>
</dbReference>
<comment type="caution">
    <text evidence="1">The sequence shown here is derived from an EMBL/GenBank/DDBJ whole genome shotgun (WGS) entry which is preliminary data.</text>
</comment>
<sequence>MLSHSCYSQDHIDARRAAVDDRVAAWRRLSAAVGDHAALGEFEPVFFTDLVLVLEGCFVHRGRDVEGEDGNALTEVRVLAASLRSGGRVLADRELRYHPGHSVLGHHVGDEIVLREADFVALAKAFFAELEARYL</sequence>
<reference evidence="1 2" key="1">
    <citation type="submission" date="2019-07" db="EMBL/GenBank/DDBJ databases">
        <title>R&amp;d 2014.</title>
        <authorList>
            <person name="Klenk H.-P."/>
        </authorList>
    </citation>
    <scope>NUCLEOTIDE SEQUENCE [LARGE SCALE GENOMIC DNA]</scope>
    <source>
        <strain evidence="1 2">DSM 45764</strain>
    </source>
</reference>
<gene>
    <name evidence="1" type="ORF">JD78_00155</name>
</gene>
<dbReference type="AlphaFoldDB" id="A0A562IKW1"/>
<dbReference type="Proteomes" id="UP000321490">
    <property type="component" value="Unassembled WGS sequence"/>
</dbReference>